<dbReference type="SUPFAM" id="SSF52266">
    <property type="entry name" value="SGNH hydrolase"/>
    <property type="match status" value="1"/>
</dbReference>
<gene>
    <name evidence="1" type="ORF">FDZ14_29280</name>
</gene>
<dbReference type="GO" id="GO:0004622">
    <property type="term" value="F:phosphatidylcholine lysophospholipase activity"/>
    <property type="evidence" value="ECO:0007669"/>
    <property type="project" value="TreeGrafter"/>
</dbReference>
<protein>
    <submittedName>
        <fullName evidence="1">Uncharacterized protein</fullName>
    </submittedName>
</protein>
<reference evidence="1 2" key="1">
    <citation type="submission" date="2019-10" db="EMBL/GenBank/DDBJ databases">
        <title>Complete genome sequences for adaption low water activity.</title>
        <authorList>
            <person name="Zhao L."/>
            <person name="Zhong J."/>
        </authorList>
    </citation>
    <scope>NUCLEOTIDE SEQUENCE [LARGE SCALE GENOMIC DNA]</scope>
    <source>
        <strain evidence="1 2">FDU301</strain>
        <plasmid evidence="2">pfdu301a</plasmid>
    </source>
</reference>
<keyword evidence="1" id="KW-0614">Plasmid</keyword>
<proteinExistence type="predicted"/>
<sequence>MKSDYKKMFVAFTPIIAGAVGYGVYQETAKKRRISAIRLSLTENIPKLQNVLILGDSVARGCGSSKGGFGSILISLIEERLGRKVQLTNLGVDGLTSGGLVDIIKEKETKDAISRADLIILNIGGNDLLELFTSGGPNKVIKEFRQTKKTFKQNLLYIKETIHTINPNAALIANGLYNPCEKEYMYYSVAGQLIKNWNKTYRCSNSIFVDTYGLSREGIYWADEVHPNDEGYKILADLIFKQAVSIS</sequence>
<dbReference type="InterPro" id="IPR051532">
    <property type="entry name" value="Ester_Hydrolysis_Enzymes"/>
</dbReference>
<dbReference type="Proteomes" id="UP000501076">
    <property type="component" value="Plasmid pFDU301A"/>
</dbReference>
<dbReference type="AlphaFoldDB" id="A0A6M6DZJ7"/>
<dbReference type="PANTHER" id="PTHR30383:SF27">
    <property type="entry name" value="SPORE GERMINATION LIPASE LIPC"/>
    <property type="match status" value="1"/>
</dbReference>
<geneLocation type="plasmid" evidence="2">
    <name>pfdu301a</name>
</geneLocation>
<evidence type="ECO:0000313" key="1">
    <source>
        <dbReference type="EMBL" id="QJX80192.1"/>
    </source>
</evidence>
<accession>A0A6M6DZJ7</accession>
<dbReference type="InterPro" id="IPR001087">
    <property type="entry name" value="GDSL"/>
</dbReference>
<dbReference type="RefSeq" id="WP_171778175.1">
    <property type="nucleotide sequence ID" value="NZ_CP045273.1"/>
</dbReference>
<name>A0A6M6DZJ7_PRIMG</name>
<dbReference type="Gene3D" id="3.40.50.1110">
    <property type="entry name" value="SGNH hydrolase"/>
    <property type="match status" value="1"/>
</dbReference>
<evidence type="ECO:0000313" key="2">
    <source>
        <dbReference type="Proteomes" id="UP000501076"/>
    </source>
</evidence>
<dbReference type="Pfam" id="PF00657">
    <property type="entry name" value="Lipase_GDSL"/>
    <property type="match status" value="1"/>
</dbReference>
<dbReference type="EMBL" id="CP045273">
    <property type="protein sequence ID" value="QJX80192.1"/>
    <property type="molecule type" value="Genomic_DNA"/>
</dbReference>
<dbReference type="InterPro" id="IPR036514">
    <property type="entry name" value="SGNH_hydro_sf"/>
</dbReference>
<organism evidence="1 2">
    <name type="scientific">Priestia megaterium</name>
    <name type="common">Bacillus megaterium</name>
    <dbReference type="NCBI Taxonomy" id="1404"/>
    <lineage>
        <taxon>Bacteria</taxon>
        <taxon>Bacillati</taxon>
        <taxon>Bacillota</taxon>
        <taxon>Bacilli</taxon>
        <taxon>Bacillales</taxon>
        <taxon>Bacillaceae</taxon>
        <taxon>Priestia</taxon>
    </lineage>
</organism>
<dbReference type="PANTHER" id="PTHR30383">
    <property type="entry name" value="THIOESTERASE 1/PROTEASE 1/LYSOPHOSPHOLIPASE L1"/>
    <property type="match status" value="1"/>
</dbReference>